<organism evidence="1 2">
    <name type="scientific">Malaciobacter pacificus</name>
    <dbReference type="NCBI Taxonomy" id="1080223"/>
    <lineage>
        <taxon>Bacteria</taxon>
        <taxon>Pseudomonadati</taxon>
        <taxon>Campylobacterota</taxon>
        <taxon>Epsilonproteobacteria</taxon>
        <taxon>Campylobacterales</taxon>
        <taxon>Arcobacteraceae</taxon>
        <taxon>Malaciobacter</taxon>
    </lineage>
</organism>
<dbReference type="Proteomes" id="UP000322726">
    <property type="component" value="Chromosome"/>
</dbReference>
<proteinExistence type="predicted"/>
<name>A0A5C2HDD8_9BACT</name>
<dbReference type="InterPro" id="IPR007454">
    <property type="entry name" value="UPF0250_YbeD-like"/>
</dbReference>
<gene>
    <name evidence="1" type="ORF">APAC_2533</name>
</gene>
<dbReference type="OrthoDB" id="281538at2"/>
<sequence>MIDLNKHKLELTYPCYWKYKIVILESINVKHISKDVFGDREHKVNESNVSKKGKFKSYNIELIVHSDDDRTELHKVLGDHKDIKMVL</sequence>
<reference evidence="1" key="2">
    <citation type="submission" date="2019-09" db="EMBL/GenBank/DDBJ databases">
        <title>Taxonomic note: a critical rebuttal of the proposed division of the genus Arcobacter into six genera, emended descriptions of Arcobacter anaerophilus and the genus Arcobacter, and an assessment of genus-level boundaries for Epsilonproteobacteria using in silico genomic comparator tools.</title>
        <authorList>
            <person name="On S.L.W."/>
            <person name="Miller W.G."/>
            <person name="Biggs P."/>
            <person name="Cornelius A."/>
            <person name="Vandamme P."/>
        </authorList>
    </citation>
    <scope>NUCLEOTIDE SEQUENCE [LARGE SCALE GENOMIC DNA]</scope>
    <source>
        <strain evidence="1">LMG 26638</strain>
    </source>
</reference>
<dbReference type="AlphaFoldDB" id="A0A5C2HDD8"/>
<dbReference type="Gene3D" id="3.30.70.260">
    <property type="match status" value="1"/>
</dbReference>
<dbReference type="EMBL" id="CP035928">
    <property type="protein sequence ID" value="QEP35585.1"/>
    <property type="molecule type" value="Genomic_DNA"/>
</dbReference>
<dbReference type="Pfam" id="PF04359">
    <property type="entry name" value="DUF493"/>
    <property type="match status" value="1"/>
</dbReference>
<dbReference type="RefSeq" id="WP_130234468.1">
    <property type="nucleotide sequence ID" value="NZ_BMEF01000041.1"/>
</dbReference>
<protein>
    <submittedName>
        <fullName evidence="1">DUF493 domain-containing protein</fullName>
    </submittedName>
</protein>
<keyword evidence="2" id="KW-1185">Reference proteome</keyword>
<dbReference type="SUPFAM" id="SSF117991">
    <property type="entry name" value="YbeD/HP0495-like"/>
    <property type="match status" value="1"/>
</dbReference>
<accession>A0A5C2HDD8</accession>
<dbReference type="KEGG" id="apai:APAC_2533"/>
<evidence type="ECO:0000313" key="1">
    <source>
        <dbReference type="EMBL" id="QEP35585.1"/>
    </source>
</evidence>
<reference evidence="1" key="1">
    <citation type="submission" date="2019-09" db="EMBL/GenBank/DDBJ databases">
        <title>Complete genome sequencing of four Arcobacter species reveals a diverse suite of mobile elements.</title>
        <authorList>
            <person name="Miller W.G."/>
            <person name="Yee E."/>
            <person name="Bono J.L."/>
        </authorList>
    </citation>
    <scope>NUCLEOTIDE SEQUENCE [LARGE SCALE GENOMIC DNA]</scope>
    <source>
        <strain evidence="1">LMG 26638</strain>
    </source>
</reference>
<evidence type="ECO:0000313" key="2">
    <source>
        <dbReference type="Proteomes" id="UP000322726"/>
    </source>
</evidence>
<dbReference type="InterPro" id="IPR027471">
    <property type="entry name" value="YbeD-like_sf"/>
</dbReference>